<sequence length="379" mass="44411">MAKALVLTVLLANLLTLNCQEEVHRENKLEQTIATGENQSYSYSYGVADSRTGDVKTVWETKEGDTVKGHYSVVQPDGSTKTVEYSAGPNTGFTAVINGDNEQNSESSNFNREERVMREYDYYEDEDPEYYPKQRIKNKAQFDNFRDYSKKRPSYYPHDLESSDFTHSYSIKHPYDQYPAESHVGFNVDPNCKKHKKGNNDNNVFTSILDTNENKQPYNDYKDDFEKFENFEFEKRPNPFRAGYKGSKYEDTNKPASSNKHNYPALPDAPIPEKFYSDDIPPRPKKKHRPNKRPEFNSDDMDDYILVPKKKYRTPPKDDDYNHDSYDDYRPHYPSEEDSNDNRYHHSLHGSHSHVQKEIIRKVVKKRKPVINLLDMFDI</sequence>
<dbReference type="PRINTS" id="PR00947">
    <property type="entry name" value="CUTICLE"/>
</dbReference>
<reference evidence="6" key="2">
    <citation type="submission" date="2022-10" db="EMBL/GenBank/DDBJ databases">
        <authorList>
            <consortium name="ENA_rothamsted_submissions"/>
            <consortium name="culmorum"/>
            <person name="King R."/>
        </authorList>
    </citation>
    <scope>NUCLEOTIDE SEQUENCE</scope>
</reference>
<proteinExistence type="predicted"/>
<evidence type="ECO:0000256" key="1">
    <source>
        <dbReference type="ARBA" id="ARBA00022460"/>
    </source>
</evidence>
<dbReference type="OrthoDB" id="7117469at2759"/>
<keyword evidence="7" id="KW-1185">Reference proteome</keyword>
<feature type="compositionally biased region" description="Basic and acidic residues" evidence="4">
    <location>
        <begin position="315"/>
        <end position="344"/>
    </location>
</feature>
<dbReference type="InterPro" id="IPR031311">
    <property type="entry name" value="CHIT_BIND_RR_consensus"/>
</dbReference>
<dbReference type="PROSITE" id="PS00233">
    <property type="entry name" value="CHIT_BIND_RR_1"/>
    <property type="match status" value="1"/>
</dbReference>
<dbReference type="PROSITE" id="PS51155">
    <property type="entry name" value="CHIT_BIND_RR_2"/>
    <property type="match status" value="1"/>
</dbReference>
<evidence type="ECO:0000313" key="7">
    <source>
        <dbReference type="Proteomes" id="UP001153714"/>
    </source>
</evidence>
<dbReference type="PANTHER" id="PTHR12236">
    <property type="entry name" value="STRUCTURAL CONTITUENT OF CUTICLE"/>
    <property type="match status" value="1"/>
</dbReference>
<dbReference type="GO" id="GO:0042302">
    <property type="term" value="F:structural constituent of cuticle"/>
    <property type="evidence" value="ECO:0007669"/>
    <property type="project" value="UniProtKB-UniRule"/>
</dbReference>
<feature type="region of interest" description="Disordered" evidence="4">
    <location>
        <begin position="239"/>
        <end position="353"/>
    </location>
</feature>
<feature type="chain" id="PRO_5040408787" evidence="5">
    <location>
        <begin position="20"/>
        <end position="379"/>
    </location>
</feature>
<accession>A0A9N9QWT1</accession>
<reference evidence="6" key="1">
    <citation type="submission" date="2021-12" db="EMBL/GenBank/DDBJ databases">
        <authorList>
            <person name="King R."/>
        </authorList>
    </citation>
    <scope>NUCLEOTIDE SEQUENCE</scope>
</reference>
<gene>
    <name evidence="6" type="ORF">DIATSA_LOCUS2996</name>
</gene>
<dbReference type="GO" id="GO:0005615">
    <property type="term" value="C:extracellular space"/>
    <property type="evidence" value="ECO:0007669"/>
    <property type="project" value="TreeGrafter"/>
</dbReference>
<name>A0A9N9QWT1_9NEOP</name>
<dbReference type="AlphaFoldDB" id="A0A9N9QWT1"/>
<evidence type="ECO:0000256" key="2">
    <source>
        <dbReference type="ARBA" id="ARBA00022729"/>
    </source>
</evidence>
<dbReference type="Pfam" id="PF00379">
    <property type="entry name" value="Chitin_bind_4"/>
    <property type="match status" value="1"/>
</dbReference>
<dbReference type="InterPro" id="IPR000618">
    <property type="entry name" value="Insect_cuticle"/>
</dbReference>
<protein>
    <submittedName>
        <fullName evidence="6">Uncharacterized protein</fullName>
    </submittedName>
</protein>
<keyword evidence="1 3" id="KW-0193">Cuticle</keyword>
<keyword evidence="2 5" id="KW-0732">Signal</keyword>
<feature type="signal peptide" evidence="5">
    <location>
        <begin position="1"/>
        <end position="19"/>
    </location>
</feature>
<dbReference type="GO" id="GO:0031012">
    <property type="term" value="C:extracellular matrix"/>
    <property type="evidence" value="ECO:0007669"/>
    <property type="project" value="TreeGrafter"/>
</dbReference>
<evidence type="ECO:0000313" key="6">
    <source>
        <dbReference type="EMBL" id="CAG9784934.1"/>
    </source>
</evidence>
<dbReference type="PANTHER" id="PTHR12236:SF95">
    <property type="entry name" value="CUTICULAR PROTEIN 76BD, ISOFORM C-RELATED"/>
    <property type="match status" value="1"/>
</dbReference>
<organism evidence="6 7">
    <name type="scientific">Diatraea saccharalis</name>
    <name type="common">sugarcane borer</name>
    <dbReference type="NCBI Taxonomy" id="40085"/>
    <lineage>
        <taxon>Eukaryota</taxon>
        <taxon>Metazoa</taxon>
        <taxon>Ecdysozoa</taxon>
        <taxon>Arthropoda</taxon>
        <taxon>Hexapoda</taxon>
        <taxon>Insecta</taxon>
        <taxon>Pterygota</taxon>
        <taxon>Neoptera</taxon>
        <taxon>Endopterygota</taxon>
        <taxon>Lepidoptera</taxon>
        <taxon>Glossata</taxon>
        <taxon>Ditrysia</taxon>
        <taxon>Pyraloidea</taxon>
        <taxon>Crambidae</taxon>
        <taxon>Crambinae</taxon>
        <taxon>Diatraea</taxon>
    </lineage>
</organism>
<evidence type="ECO:0000256" key="5">
    <source>
        <dbReference type="SAM" id="SignalP"/>
    </source>
</evidence>
<dbReference type="InterPro" id="IPR051217">
    <property type="entry name" value="Insect_Cuticle_Struc_Prot"/>
</dbReference>
<evidence type="ECO:0000256" key="3">
    <source>
        <dbReference type="PROSITE-ProRule" id="PRU00497"/>
    </source>
</evidence>
<dbReference type="Proteomes" id="UP001153714">
    <property type="component" value="Chromosome 13"/>
</dbReference>
<dbReference type="EMBL" id="OU893344">
    <property type="protein sequence ID" value="CAG9784934.1"/>
    <property type="molecule type" value="Genomic_DNA"/>
</dbReference>
<evidence type="ECO:0000256" key="4">
    <source>
        <dbReference type="SAM" id="MobiDB-lite"/>
    </source>
</evidence>